<proteinExistence type="inferred from homology"/>
<sequence length="231" mass="24756">MNTLAPLPDTPALEIETGSNPQFTVIWMHGLGADGSDFAPIVPELNLPESPAVRFIFPHAPYRPVTCNGGYVMRAWYDIISLAPGSREIDEAGLVESRTIVRDLIAREAARGTPSERIVLAGFSQGGAVAYLTGLTHPAPLAGIIALSTYIPSPALLLDEFAAPNGRIPVFAAHGTDDDVVSLELGEHALDVVRKVGVVPEWRTYSMPHSVCLDEVVDIGAWLARVISQAR</sequence>
<evidence type="ECO:0000313" key="4">
    <source>
        <dbReference type="EMBL" id="OYD54704.1"/>
    </source>
</evidence>
<name>A0A235F0A8_9RHOO</name>
<dbReference type="Proteomes" id="UP000215181">
    <property type="component" value="Unassembled WGS sequence"/>
</dbReference>
<accession>A0A235F0A8</accession>
<dbReference type="SUPFAM" id="SSF53474">
    <property type="entry name" value="alpha/beta-Hydrolases"/>
    <property type="match status" value="1"/>
</dbReference>
<evidence type="ECO:0000313" key="5">
    <source>
        <dbReference type="Proteomes" id="UP000215181"/>
    </source>
</evidence>
<dbReference type="InterPro" id="IPR003140">
    <property type="entry name" value="PLipase/COase/thioEstase"/>
</dbReference>
<dbReference type="Gene3D" id="3.40.50.1820">
    <property type="entry name" value="alpha/beta hydrolase"/>
    <property type="match status" value="1"/>
</dbReference>
<keyword evidence="2" id="KW-0378">Hydrolase</keyword>
<keyword evidence="5" id="KW-1185">Reference proteome</keyword>
<dbReference type="EMBL" id="NOIH01000007">
    <property type="protein sequence ID" value="OYD54704.1"/>
    <property type="molecule type" value="Genomic_DNA"/>
</dbReference>
<evidence type="ECO:0000256" key="2">
    <source>
        <dbReference type="ARBA" id="ARBA00022801"/>
    </source>
</evidence>
<evidence type="ECO:0000256" key="1">
    <source>
        <dbReference type="ARBA" id="ARBA00006499"/>
    </source>
</evidence>
<evidence type="ECO:0000259" key="3">
    <source>
        <dbReference type="Pfam" id="PF02230"/>
    </source>
</evidence>
<dbReference type="Pfam" id="PF02230">
    <property type="entry name" value="Abhydrolase_2"/>
    <property type="match status" value="1"/>
</dbReference>
<dbReference type="RefSeq" id="WP_094267935.1">
    <property type="nucleotide sequence ID" value="NZ_NOIH01000007.1"/>
</dbReference>
<dbReference type="InterPro" id="IPR029058">
    <property type="entry name" value="AB_hydrolase_fold"/>
</dbReference>
<dbReference type="InterPro" id="IPR050565">
    <property type="entry name" value="LYPA1-2/EST-like"/>
</dbReference>
<comment type="similarity">
    <text evidence="1">Belongs to the AB hydrolase superfamily. AB hydrolase 2 family.</text>
</comment>
<reference evidence="4 5" key="1">
    <citation type="submission" date="2017-07" db="EMBL/GenBank/DDBJ databases">
        <title>Thauera sp. KNDSS-Mac4 genome sequence and assembly.</title>
        <authorList>
            <person name="Mayilraj S."/>
        </authorList>
    </citation>
    <scope>NUCLEOTIDE SEQUENCE [LARGE SCALE GENOMIC DNA]</scope>
    <source>
        <strain evidence="4 5">KNDSS-Mac4</strain>
    </source>
</reference>
<feature type="domain" description="Phospholipase/carboxylesterase/thioesterase" evidence="3">
    <location>
        <begin position="18"/>
        <end position="224"/>
    </location>
</feature>
<dbReference type="GO" id="GO:0016787">
    <property type="term" value="F:hydrolase activity"/>
    <property type="evidence" value="ECO:0007669"/>
    <property type="project" value="UniProtKB-KW"/>
</dbReference>
<dbReference type="PANTHER" id="PTHR10655">
    <property type="entry name" value="LYSOPHOSPHOLIPASE-RELATED"/>
    <property type="match status" value="1"/>
</dbReference>
<dbReference type="AlphaFoldDB" id="A0A235F0A8"/>
<protein>
    <submittedName>
        <fullName evidence="4">Carboxylesterase</fullName>
    </submittedName>
</protein>
<dbReference type="PANTHER" id="PTHR10655:SF17">
    <property type="entry name" value="LYSOPHOSPHOLIPASE-LIKE PROTEIN 1"/>
    <property type="match status" value="1"/>
</dbReference>
<gene>
    <name evidence="4" type="ORF">CGK74_07975</name>
</gene>
<organism evidence="4 5">
    <name type="scientific">Thauera propionica</name>
    <dbReference type="NCBI Taxonomy" id="2019431"/>
    <lineage>
        <taxon>Bacteria</taxon>
        <taxon>Pseudomonadati</taxon>
        <taxon>Pseudomonadota</taxon>
        <taxon>Betaproteobacteria</taxon>
        <taxon>Rhodocyclales</taxon>
        <taxon>Zoogloeaceae</taxon>
        <taxon>Thauera</taxon>
    </lineage>
</organism>
<comment type="caution">
    <text evidence="4">The sequence shown here is derived from an EMBL/GenBank/DDBJ whole genome shotgun (WGS) entry which is preliminary data.</text>
</comment>
<dbReference type="OrthoDB" id="9801763at2"/>